<feature type="domain" description="Malonyl-CoA:ACP transacylase (MAT)" evidence="5">
    <location>
        <begin position="7"/>
        <end position="301"/>
    </location>
</feature>
<dbReference type="PANTHER" id="PTHR42681:SF1">
    <property type="entry name" value="MALONYL-COA-ACYL CARRIER PROTEIN TRANSACYLASE, MITOCHONDRIAL"/>
    <property type="match status" value="1"/>
</dbReference>
<protein>
    <recommendedName>
        <fullName evidence="1">[acyl-carrier-protein] S-malonyltransferase</fullName>
        <ecNumber evidence="1">2.3.1.39</ecNumber>
    </recommendedName>
</protein>
<dbReference type="PANTHER" id="PTHR42681">
    <property type="entry name" value="MALONYL-COA-ACYL CARRIER PROTEIN TRANSACYLASE, MITOCHONDRIAL"/>
    <property type="match status" value="1"/>
</dbReference>
<sequence length="424" mass="48253">MEKIALLFPGQGSQYTGMGKIFCEKYPIVKDVFEEASDILGYDIKKLCFEGEIDKLTETRYAQPTIFTVSVAMFKAYMEEYARPPYCLAGHSLGEISALTCSGAIRFCDGLKIVKRRGELMHEAASCGLGGMIAVGGIDRKEIENVINQIENPNIIASIACYNSQNQIAISGNMEGIWEMEKIFTNKGASVTPLKVSAPFHSVLMSSVAEMLEEELLKYEYFDFKWPVISNVNAKIYKTRGEIIHNLKKQIVHPVLWAETIDFIECEGVNLTVEIGPKNVLRNLMKRSDKNICSISLDKKVDKRQLDEKWLSESQLNNEHNTYKNIDFIKKCVSISLCTKNSNYNDHEYTKGVIEPLKDMKKVLNKHDEVTIEEMYYAIEMLMKVLRTKEVSNDEKKQRLNLLLKETHNTEIKSRIAKIITNIG</sequence>
<dbReference type="Proteomes" id="UP000004136">
    <property type="component" value="Unassembled WGS sequence"/>
</dbReference>
<dbReference type="GO" id="GO:0006633">
    <property type="term" value="P:fatty acid biosynthetic process"/>
    <property type="evidence" value="ECO:0007669"/>
    <property type="project" value="TreeGrafter"/>
</dbReference>
<dbReference type="Gene3D" id="3.40.366.10">
    <property type="entry name" value="Malonyl-Coenzyme A Acyl Carrier Protein, domain 2"/>
    <property type="match status" value="1"/>
</dbReference>
<name>J9C9X0_BACCE</name>
<dbReference type="InterPro" id="IPR050858">
    <property type="entry name" value="Mal-CoA-ACP_Trans/PKS_FabD"/>
</dbReference>
<comment type="caution">
    <text evidence="6">The sequence shown here is derived from an EMBL/GenBank/DDBJ whole genome shotgun (WGS) entry which is preliminary data.</text>
</comment>
<organism evidence="6 7">
    <name type="scientific">Bacillus cereus HuA2-1</name>
    <dbReference type="NCBI Taxonomy" id="1053201"/>
    <lineage>
        <taxon>Bacteria</taxon>
        <taxon>Bacillati</taxon>
        <taxon>Bacillota</taxon>
        <taxon>Bacilli</taxon>
        <taxon>Bacillales</taxon>
        <taxon>Bacillaceae</taxon>
        <taxon>Bacillus</taxon>
        <taxon>Bacillus cereus group</taxon>
    </lineage>
</organism>
<keyword evidence="3" id="KW-0012">Acyltransferase</keyword>
<dbReference type="InterPro" id="IPR016036">
    <property type="entry name" value="Malonyl_transacylase_ACP-bd"/>
</dbReference>
<dbReference type="InterPro" id="IPR004410">
    <property type="entry name" value="Malonyl_CoA-ACP_transAc_FabD"/>
</dbReference>
<dbReference type="InterPro" id="IPR014043">
    <property type="entry name" value="Acyl_transferase_dom"/>
</dbReference>
<evidence type="ECO:0000256" key="3">
    <source>
        <dbReference type="ARBA" id="ARBA00023315"/>
    </source>
</evidence>
<proteinExistence type="predicted"/>
<evidence type="ECO:0000313" key="7">
    <source>
        <dbReference type="Proteomes" id="UP000004136"/>
    </source>
</evidence>
<dbReference type="HOGENOM" id="CLU_030558_1_0_9"/>
<dbReference type="SMART" id="SM00827">
    <property type="entry name" value="PKS_AT"/>
    <property type="match status" value="1"/>
</dbReference>
<reference evidence="6 7" key="1">
    <citation type="submission" date="2012-04" db="EMBL/GenBank/DDBJ databases">
        <title>The Genome Sequence of Bacillus cereus HuA2-1.</title>
        <authorList>
            <consortium name="The Broad Institute Genome Sequencing Platform"/>
            <consortium name="The Broad Institute Genome Sequencing Center for Infectious Disease"/>
            <person name="Feldgarden M."/>
            <person name="Van der Auwera G.A."/>
            <person name="Mahillon J."/>
            <person name="Duprez V."/>
            <person name="Timmery S."/>
            <person name="Mattelet C."/>
            <person name="Dierick K."/>
            <person name="Sun M."/>
            <person name="Yu Z."/>
            <person name="Zhu L."/>
            <person name="Hu X."/>
            <person name="Shank E.B."/>
            <person name="Swiecicka I."/>
            <person name="Hansen B.M."/>
            <person name="Andrup L."/>
            <person name="Young S.K."/>
            <person name="Zeng Q."/>
            <person name="Gargeya S."/>
            <person name="Fitzgerald M."/>
            <person name="Haas B."/>
            <person name="Abouelleil A."/>
            <person name="Alvarado L."/>
            <person name="Arachchi H.M."/>
            <person name="Berlin A."/>
            <person name="Chapman S.B."/>
            <person name="Goldberg J."/>
            <person name="Griggs A."/>
            <person name="Gujja S."/>
            <person name="Hansen M."/>
            <person name="Howarth C."/>
            <person name="Imamovic A."/>
            <person name="Larimer J."/>
            <person name="McCowen C."/>
            <person name="Montmayeur A."/>
            <person name="Murphy C."/>
            <person name="Neiman D."/>
            <person name="Pearson M."/>
            <person name="Priest M."/>
            <person name="Roberts A."/>
            <person name="Saif S."/>
            <person name="Shea T."/>
            <person name="Sisk P."/>
            <person name="Sykes S."/>
            <person name="Wortman J."/>
            <person name="Nusbaum C."/>
            <person name="Birren B."/>
        </authorList>
    </citation>
    <scope>NUCLEOTIDE SEQUENCE [LARGE SCALE GENOMIC DNA]</scope>
    <source>
        <strain evidence="6 7">HuA2-1</strain>
    </source>
</reference>
<dbReference type="InterPro" id="IPR001227">
    <property type="entry name" value="Ac_transferase_dom_sf"/>
</dbReference>
<dbReference type="GO" id="GO:0004314">
    <property type="term" value="F:[acyl-carrier-protein] S-malonyltransferase activity"/>
    <property type="evidence" value="ECO:0007669"/>
    <property type="project" value="UniProtKB-EC"/>
</dbReference>
<dbReference type="SUPFAM" id="SSF55048">
    <property type="entry name" value="Probable ACP-binding domain of malonyl-CoA ACP transacylase"/>
    <property type="match status" value="1"/>
</dbReference>
<keyword evidence="2" id="KW-0808">Transferase</keyword>
<dbReference type="EC" id="2.3.1.39" evidence="1"/>
<dbReference type="EMBL" id="AHDV01000007">
    <property type="protein sequence ID" value="EJV87814.1"/>
    <property type="molecule type" value="Genomic_DNA"/>
</dbReference>
<comment type="catalytic activity">
    <reaction evidence="4">
        <text>holo-[ACP] + malonyl-CoA = malonyl-[ACP] + CoA</text>
        <dbReference type="Rhea" id="RHEA:41792"/>
        <dbReference type="Rhea" id="RHEA-COMP:9623"/>
        <dbReference type="Rhea" id="RHEA-COMP:9685"/>
        <dbReference type="ChEBI" id="CHEBI:57287"/>
        <dbReference type="ChEBI" id="CHEBI:57384"/>
        <dbReference type="ChEBI" id="CHEBI:64479"/>
        <dbReference type="ChEBI" id="CHEBI:78449"/>
        <dbReference type="EC" id="2.3.1.39"/>
    </reaction>
</comment>
<dbReference type="SUPFAM" id="SSF52151">
    <property type="entry name" value="FabD/lysophospholipase-like"/>
    <property type="match status" value="1"/>
</dbReference>
<evidence type="ECO:0000313" key="6">
    <source>
        <dbReference type="EMBL" id="EJV87814.1"/>
    </source>
</evidence>
<dbReference type="OrthoDB" id="9805460at2"/>
<evidence type="ECO:0000259" key="5">
    <source>
        <dbReference type="SMART" id="SM00827"/>
    </source>
</evidence>
<accession>J9C9X0</accession>
<evidence type="ECO:0000256" key="1">
    <source>
        <dbReference type="ARBA" id="ARBA00013258"/>
    </source>
</evidence>
<dbReference type="Gene3D" id="3.30.70.250">
    <property type="entry name" value="Malonyl-CoA ACP transacylase, ACP-binding"/>
    <property type="match status" value="1"/>
</dbReference>
<dbReference type="AlphaFoldDB" id="J9C9X0"/>
<evidence type="ECO:0000256" key="2">
    <source>
        <dbReference type="ARBA" id="ARBA00022679"/>
    </source>
</evidence>
<gene>
    <name evidence="6" type="ORF">IG3_01301</name>
</gene>
<dbReference type="InterPro" id="IPR016035">
    <property type="entry name" value="Acyl_Trfase/lysoPLipase"/>
</dbReference>
<dbReference type="Pfam" id="PF00698">
    <property type="entry name" value="Acyl_transf_1"/>
    <property type="match status" value="1"/>
</dbReference>
<dbReference type="RefSeq" id="WP_002135677.1">
    <property type="nucleotide sequence ID" value="NZ_JH804672.1"/>
</dbReference>
<dbReference type="NCBIfam" id="TIGR00128">
    <property type="entry name" value="fabD"/>
    <property type="match status" value="1"/>
</dbReference>
<dbReference type="PATRIC" id="fig|1053201.3.peg.1341"/>
<evidence type="ECO:0000256" key="4">
    <source>
        <dbReference type="ARBA" id="ARBA00048462"/>
    </source>
</evidence>